<feature type="non-terminal residue" evidence="2">
    <location>
        <position position="1"/>
    </location>
</feature>
<feature type="non-terminal residue" evidence="2">
    <location>
        <position position="119"/>
    </location>
</feature>
<protein>
    <submittedName>
        <fullName evidence="2">Uncharacterized protein</fullName>
    </submittedName>
</protein>
<feature type="compositionally biased region" description="Basic and acidic residues" evidence="1">
    <location>
        <begin position="1"/>
        <end position="27"/>
    </location>
</feature>
<dbReference type="Proteomes" id="UP001187531">
    <property type="component" value="Unassembled WGS sequence"/>
</dbReference>
<proteinExistence type="predicted"/>
<evidence type="ECO:0000256" key="1">
    <source>
        <dbReference type="SAM" id="MobiDB-lite"/>
    </source>
</evidence>
<dbReference type="AlphaFoldDB" id="A0AA88HPZ8"/>
<name>A0AA88HPZ8_ARTSF</name>
<evidence type="ECO:0000313" key="3">
    <source>
        <dbReference type="Proteomes" id="UP001187531"/>
    </source>
</evidence>
<feature type="region of interest" description="Disordered" evidence="1">
    <location>
        <begin position="1"/>
        <end position="28"/>
    </location>
</feature>
<keyword evidence="3" id="KW-1185">Reference proteome</keyword>
<accession>A0AA88HPZ8</accession>
<sequence>APEDLIENKEIKEKTRASPQEDHEKGYENILTGGTGWLKKRQRFIFLHELCLSIDYVDVSIGRGIFLSRLDAVIYSEGTIPTMQMTKKTTKMTKPGETKILSSTQTVQETTEIRLTETT</sequence>
<reference evidence="2" key="1">
    <citation type="submission" date="2023-07" db="EMBL/GenBank/DDBJ databases">
        <title>Chromosome-level genome assembly of Artemia franciscana.</title>
        <authorList>
            <person name="Jo E."/>
        </authorList>
    </citation>
    <scope>NUCLEOTIDE SEQUENCE</scope>
    <source>
        <tissue evidence="2">Whole body</tissue>
    </source>
</reference>
<comment type="caution">
    <text evidence="2">The sequence shown here is derived from an EMBL/GenBank/DDBJ whole genome shotgun (WGS) entry which is preliminary data.</text>
</comment>
<organism evidence="2 3">
    <name type="scientific">Artemia franciscana</name>
    <name type="common">Brine shrimp</name>
    <name type="synonym">Artemia sanfranciscana</name>
    <dbReference type="NCBI Taxonomy" id="6661"/>
    <lineage>
        <taxon>Eukaryota</taxon>
        <taxon>Metazoa</taxon>
        <taxon>Ecdysozoa</taxon>
        <taxon>Arthropoda</taxon>
        <taxon>Crustacea</taxon>
        <taxon>Branchiopoda</taxon>
        <taxon>Anostraca</taxon>
        <taxon>Artemiidae</taxon>
        <taxon>Artemia</taxon>
    </lineage>
</organism>
<evidence type="ECO:0000313" key="2">
    <source>
        <dbReference type="EMBL" id="KAK2711696.1"/>
    </source>
</evidence>
<dbReference type="EMBL" id="JAVRJZ010000016">
    <property type="protein sequence ID" value="KAK2711696.1"/>
    <property type="molecule type" value="Genomic_DNA"/>
</dbReference>
<gene>
    <name evidence="2" type="ORF">QYM36_012714</name>
</gene>